<dbReference type="Proteomes" id="UP000199601">
    <property type="component" value="Unassembled WGS sequence"/>
</dbReference>
<protein>
    <submittedName>
        <fullName evidence="6">Uncharacterized protein</fullName>
    </submittedName>
</protein>
<evidence type="ECO:0000256" key="5">
    <source>
        <dbReference type="ARBA" id="ARBA00023288"/>
    </source>
</evidence>
<reference evidence="7" key="1">
    <citation type="submission" date="2015-03" db="EMBL/GenBank/DDBJ databases">
        <authorList>
            <person name="Urmite Genomes"/>
        </authorList>
    </citation>
    <scope>NUCLEOTIDE SEQUENCE [LARGE SCALE GENOMIC DNA]</scope>
    <source>
        <strain evidence="7">CSUR P1344</strain>
    </source>
</reference>
<accession>A0A0U1DNR2</accession>
<evidence type="ECO:0000256" key="4">
    <source>
        <dbReference type="ARBA" id="ARBA00023139"/>
    </source>
</evidence>
<keyword evidence="3" id="KW-0472">Membrane</keyword>
<dbReference type="GO" id="GO:0016020">
    <property type="term" value="C:membrane"/>
    <property type="evidence" value="ECO:0007669"/>
    <property type="project" value="InterPro"/>
</dbReference>
<dbReference type="EMBL" id="CTEC01000002">
    <property type="protein sequence ID" value="CQD18370.1"/>
    <property type="molecule type" value="Genomic_DNA"/>
</dbReference>
<evidence type="ECO:0000313" key="7">
    <source>
        <dbReference type="Proteomes" id="UP000199601"/>
    </source>
</evidence>
<keyword evidence="1" id="KW-1003">Cell membrane</keyword>
<evidence type="ECO:0000256" key="1">
    <source>
        <dbReference type="ARBA" id="ARBA00022475"/>
    </source>
</evidence>
<sequence length="106" mass="10935">MTINDQVLPETHAVKCIPAGSLTTVTTGDTAAGTRAFVSNENALTAKAVIINNLGGFTGSYTQGLEGKADVTMNGYTYTIRGSAEGFDTNNPSLRAAGTFTIKVAC</sequence>
<dbReference type="AlphaFoldDB" id="A0A0U1DNR2"/>
<evidence type="ECO:0000256" key="2">
    <source>
        <dbReference type="ARBA" id="ARBA00022729"/>
    </source>
</evidence>
<proteinExistence type="predicted"/>
<gene>
    <name evidence="6" type="ORF">BN000_04158</name>
</gene>
<evidence type="ECO:0000256" key="3">
    <source>
        <dbReference type="ARBA" id="ARBA00023136"/>
    </source>
</evidence>
<keyword evidence="4" id="KW-0564">Palmitate</keyword>
<dbReference type="Pfam" id="PF05481">
    <property type="entry name" value="Myco_19_kDa"/>
    <property type="match status" value="1"/>
</dbReference>
<keyword evidence="5" id="KW-0449">Lipoprotein</keyword>
<evidence type="ECO:0000313" key="6">
    <source>
        <dbReference type="EMBL" id="CQD18370.1"/>
    </source>
</evidence>
<organism evidence="6 7">
    <name type="scientific">Mycobacterium europaeum</name>
    <dbReference type="NCBI Taxonomy" id="761804"/>
    <lineage>
        <taxon>Bacteria</taxon>
        <taxon>Bacillati</taxon>
        <taxon>Actinomycetota</taxon>
        <taxon>Actinomycetes</taxon>
        <taxon>Mycobacteriales</taxon>
        <taxon>Mycobacteriaceae</taxon>
        <taxon>Mycobacterium</taxon>
        <taxon>Mycobacterium simiae complex</taxon>
    </lineage>
</organism>
<keyword evidence="7" id="KW-1185">Reference proteome</keyword>
<keyword evidence="2" id="KW-0732">Signal</keyword>
<name>A0A0U1DNR2_9MYCO</name>
<dbReference type="InterPro" id="IPR008691">
    <property type="entry name" value="LpqH"/>
</dbReference>